<dbReference type="InParanoid" id="A2GFH2"/>
<evidence type="ECO:0000313" key="2">
    <source>
        <dbReference type="Proteomes" id="UP000001542"/>
    </source>
</evidence>
<gene>
    <name evidence="1" type="ORF">TVAG_562160</name>
</gene>
<dbReference type="InterPro" id="IPR032675">
    <property type="entry name" value="LRR_dom_sf"/>
</dbReference>
<sequence>MASQSQDSYTDDGKTLKTVLNAPNLLITSKCETIFGASKELYACIQVASTLQSFSFQPNPQLKRIQNYAFYKCINLQTIDLSPCILLTYIGSYAFYSCESVTSLIFPNNLDEIDSFSFNGLTSLVSLFIPSSVSTIGSDCFAGCSKVSEITFGENSKLTAISTRIFSSCIISSLEIPPKVNSIKSVCFYKCTRIKTITVHLDNQNFKSDGYTVYTNNNRTLVYCASLVGSTFEVPNFVTRIDYSAFISSRVRTIVLPETITFIDQMAFGYNGYLTEINLPDSITYMGSYCFTSCGGLKAVTLPSKLKTIAANCFSNSGLTEIRIPENVTTIGDNAFSGCTSLMDVYLNEKLETIGGGVFSRCPPDMRYHFGENSQIKLNEQMLLMDNAETYISQYLGSDEKIINIPGTIEKIKRRAFYLKKNIVAIRCQTNCNIKYIYEEAFYGCTKLEEFNLFSNVIEIGFDCFFNTSLSGSISFSSALTSIGYDAFKNTKIESVSILSSSSSQSMRSFLSTPQLNIGNNAFEDCIELVEFNISNSISVSYGDYCFMNCKSLREFYLSNNVIIYGISCFMNSGLYNFTFENNISPIDNIPINCFKNCINLETFIIPSIRQNRNRIFKSRSQRKISIFYKIANF</sequence>
<dbReference type="PANTHER" id="PTHR45661">
    <property type="entry name" value="SURFACE ANTIGEN"/>
    <property type="match status" value="1"/>
</dbReference>
<dbReference type="EMBL" id="DS115548">
    <property type="protein sequence ID" value="EAX84096.1"/>
    <property type="molecule type" value="Genomic_DNA"/>
</dbReference>
<dbReference type="SUPFAM" id="SSF52058">
    <property type="entry name" value="L domain-like"/>
    <property type="match status" value="3"/>
</dbReference>
<dbReference type="VEuPathDB" id="TrichDB:TVAG_562160"/>
<accession>A2GFH2</accession>
<dbReference type="InterPro" id="IPR053139">
    <property type="entry name" value="Surface_bspA-like"/>
</dbReference>
<dbReference type="Proteomes" id="UP000001542">
    <property type="component" value="Unassembled WGS sequence"/>
</dbReference>
<dbReference type="Pfam" id="PF13306">
    <property type="entry name" value="LRR_5"/>
    <property type="match status" value="4"/>
</dbReference>
<evidence type="ECO:0000313" key="1">
    <source>
        <dbReference type="EMBL" id="EAX84096.1"/>
    </source>
</evidence>
<name>A2GFH2_TRIV3</name>
<keyword evidence="2" id="KW-1185">Reference proteome</keyword>
<dbReference type="AlphaFoldDB" id="A2GFH2"/>
<dbReference type="SMR" id="A2GFH2"/>
<protein>
    <submittedName>
        <fullName evidence="1">Surface antigen BspA-like</fullName>
    </submittedName>
</protein>
<reference evidence="1" key="1">
    <citation type="submission" date="2006-10" db="EMBL/GenBank/DDBJ databases">
        <authorList>
            <person name="Amadeo P."/>
            <person name="Zhao Q."/>
            <person name="Wortman J."/>
            <person name="Fraser-Liggett C."/>
            <person name="Carlton J."/>
        </authorList>
    </citation>
    <scope>NUCLEOTIDE SEQUENCE</scope>
    <source>
        <strain evidence="1">G3</strain>
    </source>
</reference>
<proteinExistence type="predicted"/>
<dbReference type="Gene3D" id="3.80.10.10">
    <property type="entry name" value="Ribonuclease Inhibitor"/>
    <property type="match status" value="3"/>
</dbReference>
<dbReference type="STRING" id="5722.A2GFH2"/>
<dbReference type="PANTHER" id="PTHR45661:SF3">
    <property type="entry name" value="IG-LIKE DOMAIN-CONTAINING PROTEIN"/>
    <property type="match status" value="1"/>
</dbReference>
<reference evidence="1" key="2">
    <citation type="journal article" date="2007" name="Science">
        <title>Draft genome sequence of the sexually transmitted pathogen Trichomonas vaginalis.</title>
        <authorList>
            <person name="Carlton J.M."/>
            <person name="Hirt R.P."/>
            <person name="Silva J.C."/>
            <person name="Delcher A.L."/>
            <person name="Schatz M."/>
            <person name="Zhao Q."/>
            <person name="Wortman J.R."/>
            <person name="Bidwell S.L."/>
            <person name="Alsmark U.C.M."/>
            <person name="Besteiro S."/>
            <person name="Sicheritz-Ponten T."/>
            <person name="Noel C.J."/>
            <person name="Dacks J.B."/>
            <person name="Foster P.G."/>
            <person name="Simillion C."/>
            <person name="Van de Peer Y."/>
            <person name="Miranda-Saavedra D."/>
            <person name="Barton G.J."/>
            <person name="Westrop G.D."/>
            <person name="Mueller S."/>
            <person name="Dessi D."/>
            <person name="Fiori P.L."/>
            <person name="Ren Q."/>
            <person name="Paulsen I."/>
            <person name="Zhang H."/>
            <person name="Bastida-Corcuera F.D."/>
            <person name="Simoes-Barbosa A."/>
            <person name="Brown M.T."/>
            <person name="Hayes R.D."/>
            <person name="Mukherjee M."/>
            <person name="Okumura C.Y."/>
            <person name="Schneider R."/>
            <person name="Smith A.J."/>
            <person name="Vanacova S."/>
            <person name="Villalvazo M."/>
            <person name="Haas B.J."/>
            <person name="Pertea M."/>
            <person name="Feldblyum T.V."/>
            <person name="Utterback T.R."/>
            <person name="Shu C.L."/>
            <person name="Osoegawa K."/>
            <person name="de Jong P.J."/>
            <person name="Hrdy I."/>
            <person name="Horvathova L."/>
            <person name="Zubacova Z."/>
            <person name="Dolezal P."/>
            <person name="Malik S.B."/>
            <person name="Logsdon J.M. Jr."/>
            <person name="Henze K."/>
            <person name="Gupta A."/>
            <person name="Wang C.C."/>
            <person name="Dunne R.L."/>
            <person name="Upcroft J.A."/>
            <person name="Upcroft P."/>
            <person name="White O."/>
            <person name="Salzberg S.L."/>
            <person name="Tang P."/>
            <person name="Chiu C.-H."/>
            <person name="Lee Y.-S."/>
            <person name="Embley T.M."/>
            <person name="Coombs G.H."/>
            <person name="Mottram J.C."/>
            <person name="Tachezy J."/>
            <person name="Fraser-Liggett C.M."/>
            <person name="Johnson P.J."/>
        </authorList>
    </citation>
    <scope>NUCLEOTIDE SEQUENCE [LARGE SCALE GENOMIC DNA]</scope>
    <source>
        <strain evidence="1">G3</strain>
    </source>
</reference>
<dbReference type="VEuPathDB" id="TrichDB:TVAGG3_0662550"/>
<dbReference type="InterPro" id="IPR026906">
    <property type="entry name" value="LRR_5"/>
</dbReference>
<dbReference type="Gene3D" id="3.40.50.12480">
    <property type="match status" value="2"/>
</dbReference>
<organism evidence="1 2">
    <name type="scientific">Trichomonas vaginalis (strain ATCC PRA-98 / G3)</name>
    <dbReference type="NCBI Taxonomy" id="412133"/>
    <lineage>
        <taxon>Eukaryota</taxon>
        <taxon>Metamonada</taxon>
        <taxon>Parabasalia</taxon>
        <taxon>Trichomonadida</taxon>
        <taxon>Trichomonadidae</taxon>
        <taxon>Trichomonas</taxon>
    </lineage>
</organism>